<accession>A0A1F7YJJ3</accession>
<dbReference type="AlphaFoldDB" id="A0A1F7YJJ3"/>
<evidence type="ECO:0008006" key="4">
    <source>
        <dbReference type="Google" id="ProtNLM"/>
    </source>
</evidence>
<feature type="transmembrane region" description="Helical" evidence="1">
    <location>
        <begin position="20"/>
        <end position="40"/>
    </location>
</feature>
<evidence type="ECO:0000313" key="2">
    <source>
        <dbReference type="EMBL" id="OGM27521.1"/>
    </source>
</evidence>
<dbReference type="Proteomes" id="UP000179221">
    <property type="component" value="Unassembled WGS sequence"/>
</dbReference>
<dbReference type="EMBL" id="MGGL01000004">
    <property type="protein sequence ID" value="OGM27521.1"/>
    <property type="molecule type" value="Genomic_DNA"/>
</dbReference>
<keyword evidence="1" id="KW-1133">Transmembrane helix</keyword>
<protein>
    <recommendedName>
        <fullName evidence="4">Cell division protein FtsL</fullName>
    </recommendedName>
</protein>
<name>A0A1F7YJJ3_9BACT</name>
<evidence type="ECO:0000313" key="3">
    <source>
        <dbReference type="Proteomes" id="UP000179221"/>
    </source>
</evidence>
<sequence length="106" mass="12065">MRIFKVKKHLESGNKRNWVLLSSLSVFVILIISTVVFTIYTASLSDRVILLDKKELTIILANNELNHELVELSSLTKLNEESNLLGFIRSSSIFYIKSEESIAKLP</sequence>
<comment type="caution">
    <text evidence="2">The sequence shown here is derived from an EMBL/GenBank/DDBJ whole genome shotgun (WGS) entry which is preliminary data.</text>
</comment>
<keyword evidence="1" id="KW-0812">Transmembrane</keyword>
<evidence type="ECO:0000256" key="1">
    <source>
        <dbReference type="SAM" id="Phobius"/>
    </source>
</evidence>
<proteinExistence type="predicted"/>
<keyword evidence="1" id="KW-0472">Membrane</keyword>
<reference evidence="2 3" key="1">
    <citation type="journal article" date="2016" name="Nat. Commun.">
        <title>Thousands of microbial genomes shed light on interconnected biogeochemical processes in an aquifer system.</title>
        <authorList>
            <person name="Anantharaman K."/>
            <person name="Brown C.T."/>
            <person name="Hug L.A."/>
            <person name="Sharon I."/>
            <person name="Castelle C.J."/>
            <person name="Probst A.J."/>
            <person name="Thomas B.C."/>
            <person name="Singh A."/>
            <person name="Wilkins M.J."/>
            <person name="Karaoz U."/>
            <person name="Brodie E.L."/>
            <person name="Williams K.H."/>
            <person name="Hubbard S.S."/>
            <person name="Banfield J.F."/>
        </authorList>
    </citation>
    <scope>NUCLEOTIDE SEQUENCE [LARGE SCALE GENOMIC DNA]</scope>
</reference>
<organism evidence="2 3">
    <name type="scientific">Candidatus Woesebacteria bacterium RIFCSPHIGHO2_01_FULL_40_22</name>
    <dbReference type="NCBI Taxonomy" id="1802499"/>
    <lineage>
        <taxon>Bacteria</taxon>
        <taxon>Candidatus Woeseibacteriota</taxon>
    </lineage>
</organism>
<gene>
    <name evidence="2" type="ORF">A2628_01900</name>
</gene>